<evidence type="ECO:0000259" key="2">
    <source>
        <dbReference type="PROSITE" id="PS50235"/>
    </source>
</evidence>
<evidence type="ECO:0000259" key="3">
    <source>
        <dbReference type="PROSITE" id="PS51283"/>
    </source>
</evidence>
<evidence type="ECO:0000256" key="1">
    <source>
        <dbReference type="SAM" id="MobiDB-lite"/>
    </source>
</evidence>
<dbReference type="InParanoid" id="A0A0G4EDN3"/>
<dbReference type="Gene3D" id="3.90.70.10">
    <property type="entry name" value="Cysteine proteinases"/>
    <property type="match status" value="2"/>
</dbReference>
<dbReference type="GO" id="GO:0004843">
    <property type="term" value="F:cysteine-type deubiquitinase activity"/>
    <property type="evidence" value="ECO:0007669"/>
    <property type="project" value="InterPro"/>
</dbReference>
<dbReference type="GO" id="GO:0016579">
    <property type="term" value="P:protein deubiquitination"/>
    <property type="evidence" value="ECO:0007669"/>
    <property type="project" value="InterPro"/>
</dbReference>
<feature type="domain" description="USP" evidence="2">
    <location>
        <begin position="95"/>
        <end position="643"/>
    </location>
</feature>
<dbReference type="InterPro" id="IPR001394">
    <property type="entry name" value="Peptidase_C19_UCH"/>
</dbReference>
<dbReference type="Gene3D" id="3.30.2230.10">
    <property type="entry name" value="DUSP-like"/>
    <property type="match status" value="1"/>
</dbReference>
<feature type="region of interest" description="Disordered" evidence="1">
    <location>
        <begin position="934"/>
        <end position="1074"/>
    </location>
</feature>
<dbReference type="PROSITE" id="PS00972">
    <property type="entry name" value="USP_1"/>
    <property type="match status" value="1"/>
</dbReference>
<feature type="compositionally biased region" description="Basic and acidic residues" evidence="1">
    <location>
        <begin position="950"/>
        <end position="959"/>
    </location>
</feature>
<dbReference type="PROSITE" id="PS51283">
    <property type="entry name" value="DUSP"/>
    <property type="match status" value="1"/>
</dbReference>
<dbReference type="OrthoDB" id="361536at2759"/>
<reference evidence="4 5" key="1">
    <citation type="submission" date="2014-11" db="EMBL/GenBank/DDBJ databases">
        <authorList>
            <person name="Zhu J."/>
            <person name="Qi W."/>
            <person name="Song R."/>
        </authorList>
    </citation>
    <scope>NUCLEOTIDE SEQUENCE [LARGE SCALE GENOMIC DNA]</scope>
</reference>
<dbReference type="InterPro" id="IPR050185">
    <property type="entry name" value="Ub_carboxyl-term_hydrolase"/>
</dbReference>
<proteinExistence type="predicted"/>
<dbReference type="Pfam" id="PF00443">
    <property type="entry name" value="UCH"/>
    <property type="match status" value="1"/>
</dbReference>
<feature type="compositionally biased region" description="Pro residues" evidence="1">
    <location>
        <begin position="247"/>
        <end position="263"/>
    </location>
</feature>
<dbReference type="Pfam" id="PF06337">
    <property type="entry name" value="DUSP"/>
    <property type="match status" value="1"/>
</dbReference>
<feature type="compositionally biased region" description="Basic and acidic residues" evidence="1">
    <location>
        <begin position="1034"/>
        <end position="1053"/>
    </location>
</feature>
<dbReference type="SUPFAM" id="SSF54001">
    <property type="entry name" value="Cysteine proteinases"/>
    <property type="match status" value="1"/>
</dbReference>
<organism evidence="4 5">
    <name type="scientific">Vitrella brassicaformis (strain CCMP3155)</name>
    <dbReference type="NCBI Taxonomy" id="1169540"/>
    <lineage>
        <taxon>Eukaryota</taxon>
        <taxon>Sar</taxon>
        <taxon>Alveolata</taxon>
        <taxon>Colpodellida</taxon>
        <taxon>Vitrellaceae</taxon>
        <taxon>Vitrella</taxon>
    </lineage>
</organism>
<evidence type="ECO:0000313" key="4">
    <source>
        <dbReference type="EMBL" id="CEL93480.1"/>
    </source>
</evidence>
<feature type="region of interest" description="Disordered" evidence="1">
    <location>
        <begin position="1"/>
        <end position="84"/>
    </location>
</feature>
<feature type="compositionally biased region" description="Gly residues" evidence="1">
    <location>
        <begin position="1010"/>
        <end position="1024"/>
    </location>
</feature>
<feature type="domain" description="DUSP" evidence="3">
    <location>
        <begin position="780"/>
        <end position="897"/>
    </location>
</feature>
<dbReference type="PROSITE" id="PS00973">
    <property type="entry name" value="USP_2"/>
    <property type="match status" value="1"/>
</dbReference>
<dbReference type="STRING" id="1169540.A0A0G4EDN3"/>
<gene>
    <name evidence="4" type="ORF">Vbra_4815</name>
</gene>
<accession>A0A0G4EDN3</accession>
<feature type="compositionally biased region" description="Low complexity" evidence="1">
    <location>
        <begin position="998"/>
        <end position="1009"/>
    </location>
</feature>
<sequence length="1074" mass="119086">MEHNSHDYSSPDMMHFSDPSGEPSSPPVANRHRPPSSHNEVPYGHGDDAVGRQEGVERQRSGRQARLYNQGIQPGVYGRPTGQMIQRRRDRVGLLGLSNLGNTCYMNAALQCLIHTRPLQKALRKSCPAELYPRGESDKPSQLLVRELIRLFQHAWETNVSVEAPGDILKVASTLNPMFQGYAQHDTQEFLNFVLDIMHEELHGQHPNVRETDPSVLFPRPIEAAPSTASTSSRALVASDGLNEHPAPAPAPAPAPPPPPQPNGPTETDPAERKKKSSSSAVEMNGPRPMTLDGGPPHNGVLPSDARAVPRPANRREREQQDGGGEMTTARSHYTSEEGEGRADGDGDGDGDGGAGGDESPGGQSAQFYDCEEEKRKEPDNKQPQEFRPTSIVAAVFAGRVSSSIQCCKCQTVSRTYDVVYEINLPIPNKRDEGGGAVAGALCRVPRADDSPDAQPSTMIGALTSPLKLMASSVKGLIFTPPIMLTDCLRKFCTAEYMRGSEQYECDKCKSKQDGEKRLQLYDLPEVLCLHLKRFKYEAGWLASKNSRSVQFPVDEELDVEPFVDEEAIARNRQKHPPNPKPYKYRLTGIIEHIGSYGGGHYTAYVYHKKRDQWVHFDDGLVSRSDSTQVARSEPYYLFYEKVTPQSRVKDRRTVKEHCKSVLEHLRQRALPQPRAEAPMTRARKKKQDELSDSAVGSIVYVPQRWYQRLMTMSNPGPIEMNGLLCPHGRVATVRPAHAQMMWRPMGHQLYHRLVTMYGGPATEINDLSPCDTCIQFVDLLLDRRQQEYQLICEHDSRDTGQGNYWYLVENKWVDRWKAYIRGEQQRTRGFDSVVQALNTLPGAVDNTDLLECKDGVWQPKKNLKVRIHYIGVNAAVWGLFTFFHGGGPVLVRKDLNIYEEEGEWEKDLTPPECSEEEFARKYHWQALKEILIPSAASDDETPNLATTRHRSDAADGHVEPSGAPTAASAAAADHDDRMEVEEVDQTTNDNNDPSHTDGCGPQQQQQPDGVGGAGDGGGGGGGTSERAARAARRRGEAGDDRQAAGGDERETINGRVGVKPPQPVVFKPKQTNR</sequence>
<protein>
    <submittedName>
        <fullName evidence="4">Uncharacterized protein</fullName>
    </submittedName>
</protein>
<dbReference type="PhylomeDB" id="A0A0G4EDN3"/>
<dbReference type="PROSITE" id="PS50235">
    <property type="entry name" value="USP_3"/>
    <property type="match status" value="1"/>
</dbReference>
<dbReference type="InterPro" id="IPR028889">
    <property type="entry name" value="USP"/>
</dbReference>
<dbReference type="PANTHER" id="PTHR21646:SF86">
    <property type="entry name" value="UBIQUITIN CARBOXYL-TERMINAL HYDROLASE"/>
    <property type="match status" value="1"/>
</dbReference>
<dbReference type="VEuPathDB" id="CryptoDB:Vbra_4815"/>
<dbReference type="InterPro" id="IPR018200">
    <property type="entry name" value="USP_CS"/>
</dbReference>
<dbReference type="AlphaFoldDB" id="A0A0G4EDN3"/>
<feature type="compositionally biased region" description="Basic and acidic residues" evidence="1">
    <location>
        <begin position="45"/>
        <end position="60"/>
    </location>
</feature>
<dbReference type="Proteomes" id="UP000041254">
    <property type="component" value="Unassembled WGS sequence"/>
</dbReference>
<feature type="region of interest" description="Disordered" evidence="1">
    <location>
        <begin position="241"/>
        <end position="366"/>
    </location>
</feature>
<dbReference type="InterPro" id="IPR006615">
    <property type="entry name" value="Pept_C19_DUSP"/>
</dbReference>
<feature type="compositionally biased region" description="Basic and acidic residues" evidence="1">
    <location>
        <begin position="334"/>
        <end position="345"/>
    </location>
</feature>
<keyword evidence="5" id="KW-1185">Reference proteome</keyword>
<dbReference type="SMART" id="SM00695">
    <property type="entry name" value="DUSP"/>
    <property type="match status" value="2"/>
</dbReference>
<dbReference type="PANTHER" id="PTHR21646">
    <property type="entry name" value="UBIQUITIN CARBOXYL-TERMINAL HYDROLASE"/>
    <property type="match status" value="1"/>
</dbReference>
<feature type="compositionally biased region" description="Low complexity" evidence="1">
    <location>
        <begin position="1057"/>
        <end position="1074"/>
    </location>
</feature>
<evidence type="ECO:0000313" key="5">
    <source>
        <dbReference type="Proteomes" id="UP000041254"/>
    </source>
</evidence>
<dbReference type="SUPFAM" id="SSF143791">
    <property type="entry name" value="DUSP-like"/>
    <property type="match status" value="2"/>
</dbReference>
<name>A0A0G4EDN3_VITBC</name>
<dbReference type="CDD" id="cd02674">
    <property type="entry name" value="Peptidase_C19R"/>
    <property type="match status" value="1"/>
</dbReference>
<dbReference type="InterPro" id="IPR038765">
    <property type="entry name" value="Papain-like_cys_pep_sf"/>
</dbReference>
<dbReference type="EMBL" id="CDMY01000170">
    <property type="protein sequence ID" value="CEL93480.1"/>
    <property type="molecule type" value="Genomic_DNA"/>
</dbReference>
<dbReference type="InterPro" id="IPR035927">
    <property type="entry name" value="DUSP-like_sf"/>
</dbReference>
<dbReference type="OMA" id="IDQDDEC"/>